<protein>
    <submittedName>
        <fullName evidence="2">Uncharacterized protein</fullName>
    </submittedName>
</protein>
<keyword evidence="1" id="KW-1133">Transmembrane helix</keyword>
<evidence type="ECO:0000256" key="1">
    <source>
        <dbReference type="SAM" id="Phobius"/>
    </source>
</evidence>
<keyword evidence="3" id="KW-1185">Reference proteome</keyword>
<name>A0ABQ3QVF1_9ACTN</name>
<feature type="transmembrane region" description="Helical" evidence="1">
    <location>
        <begin position="52"/>
        <end position="72"/>
    </location>
</feature>
<reference evidence="2" key="1">
    <citation type="submission" date="2024-05" db="EMBL/GenBank/DDBJ databases">
        <title>Whole genome shotgun sequence of Streptomyces violascens NBRC 12920.</title>
        <authorList>
            <person name="Komaki H."/>
            <person name="Tamura T."/>
        </authorList>
    </citation>
    <scope>NUCLEOTIDE SEQUENCE</scope>
    <source>
        <strain evidence="2">NBRC 12920</strain>
    </source>
</reference>
<evidence type="ECO:0000313" key="2">
    <source>
        <dbReference type="EMBL" id="GHI41194.1"/>
    </source>
</evidence>
<accession>A0ABQ3QVF1</accession>
<keyword evidence="1" id="KW-0472">Membrane</keyword>
<sequence>MTRNPELSPEDFRHLHVRSGYEPDTGWHWLHGRLMTLTPNSPLATRRFTHRAATGCLILLIIPAGLLAYFWYSAWHTSHVNHQRKQAGLSSVLDQARHATTETTHALNTSSNTDTDTLTGVIWQHTHAPLITYDASRHTFTATASQSATYNEEVLLPGGGPVTVNRCFTFTSTRDTSASWTTTMTEQDEQACRPGQTIDHRATLAKDRVKNMAATQLTRADVTQALDPAHQQDTYVVKDTARHGQTATITILIRAQRDVSATAAQCYQFTRHLDTNNADRATTSIPISTC</sequence>
<proteinExistence type="predicted"/>
<gene>
    <name evidence="2" type="ORF">Sviol_56020</name>
</gene>
<organism evidence="2 3">
    <name type="scientific">Streptomyces violascens</name>
    <dbReference type="NCBI Taxonomy" id="67381"/>
    <lineage>
        <taxon>Bacteria</taxon>
        <taxon>Bacillati</taxon>
        <taxon>Actinomycetota</taxon>
        <taxon>Actinomycetes</taxon>
        <taxon>Kitasatosporales</taxon>
        <taxon>Streptomycetaceae</taxon>
        <taxon>Streptomyces</taxon>
    </lineage>
</organism>
<evidence type="ECO:0000313" key="3">
    <source>
        <dbReference type="Proteomes" id="UP001050808"/>
    </source>
</evidence>
<dbReference type="EMBL" id="BNDY01000017">
    <property type="protein sequence ID" value="GHI41194.1"/>
    <property type="molecule type" value="Genomic_DNA"/>
</dbReference>
<dbReference type="Proteomes" id="UP001050808">
    <property type="component" value="Unassembled WGS sequence"/>
</dbReference>
<keyword evidence="1" id="KW-0812">Transmembrane</keyword>
<comment type="caution">
    <text evidence="2">The sequence shown here is derived from an EMBL/GenBank/DDBJ whole genome shotgun (WGS) entry which is preliminary data.</text>
</comment>